<dbReference type="RefSeq" id="XP_033420938.1">
    <property type="nucleotide sequence ID" value="XM_033576274.1"/>
</dbReference>
<evidence type="ECO:0000313" key="4">
    <source>
        <dbReference type="Proteomes" id="UP000308092"/>
    </source>
</evidence>
<dbReference type="Proteomes" id="UP000324241">
    <property type="component" value="Unassembled WGS sequence"/>
</dbReference>
<accession>A0A4S3J6B5</accession>
<protein>
    <submittedName>
        <fullName evidence="3">Uncharacterized protein</fullName>
    </submittedName>
</protein>
<gene>
    <name evidence="2" type="ORF">ATNIH1004_011712</name>
    <name evidence="3" type="ORF">EYZ11_010166</name>
</gene>
<feature type="region of interest" description="Disordered" evidence="1">
    <location>
        <begin position="308"/>
        <end position="327"/>
    </location>
</feature>
<feature type="compositionally biased region" description="Acidic residues" evidence="1">
    <location>
        <begin position="93"/>
        <end position="104"/>
    </location>
</feature>
<dbReference type="EMBL" id="QUQM01000009">
    <property type="protein sequence ID" value="KAA8641576.1"/>
    <property type="molecule type" value="Genomic_DNA"/>
</dbReference>
<proteinExistence type="predicted"/>
<evidence type="ECO:0000256" key="1">
    <source>
        <dbReference type="SAM" id="MobiDB-lite"/>
    </source>
</evidence>
<evidence type="ECO:0000313" key="3">
    <source>
        <dbReference type="EMBL" id="THC90365.1"/>
    </source>
</evidence>
<reference evidence="3 4" key="1">
    <citation type="submission" date="2019-03" db="EMBL/GenBank/DDBJ databases">
        <title>The genome sequence of a newly discovered highly antifungal drug resistant Aspergillus species, Aspergillus tanneri NIH 1004.</title>
        <authorList>
            <person name="Mounaud S."/>
            <person name="Singh I."/>
            <person name="Joardar V."/>
            <person name="Pakala S."/>
            <person name="Pakala S."/>
            <person name="Venepally P."/>
            <person name="Hoover J."/>
            <person name="Nierman W."/>
            <person name="Chung J."/>
            <person name="Losada L."/>
        </authorList>
    </citation>
    <scope>NUCLEOTIDE SEQUENCE [LARGE SCALE GENOMIC DNA]</scope>
    <source>
        <strain evidence="3 4">NIH1004</strain>
    </source>
</reference>
<evidence type="ECO:0000313" key="2">
    <source>
        <dbReference type="EMBL" id="KAA8641576.1"/>
    </source>
</evidence>
<sequence length="327" mass="35939">MLPSRLGSADSLTPRTEILASLRQFVDKFCAVIHDLCDKAPSVAEAIARVIQERVRSRTCPDSPLSKRRPLRNQDPSYRPSKFVKRESAVCDAEPDSLDAESVDENPRSENVKSSDSSADEGLANSPTGTPAPIGSPAEASTDPMQSTQHEVRGQDLAAQLSAPDHLFMAIPSVRDLILHTTRTLHRLAKYQDGVPANIHKRIVLTLQGENPEALASLPCDQWSDGSMWVQILMRGYSHRSRVTILNMLEYMGAWEWYDAQVRSMQNAQATAQGQPAGRRGAAIKVLDRITPRGKWISGIGRVIPEQDEITSPAHTNLSDSEIGEDS</sequence>
<dbReference type="GeneID" id="54334413"/>
<dbReference type="VEuPathDB" id="FungiDB:EYZ11_010166"/>
<comment type="caution">
    <text evidence="3">The sequence shown here is derived from an EMBL/GenBank/DDBJ whole genome shotgun (WGS) entry which is preliminary data.</text>
</comment>
<dbReference type="STRING" id="1220188.A0A4S3J6B5"/>
<organism evidence="3 4">
    <name type="scientific">Aspergillus tanneri</name>
    <dbReference type="NCBI Taxonomy" id="1220188"/>
    <lineage>
        <taxon>Eukaryota</taxon>
        <taxon>Fungi</taxon>
        <taxon>Dikarya</taxon>
        <taxon>Ascomycota</taxon>
        <taxon>Pezizomycotina</taxon>
        <taxon>Eurotiomycetes</taxon>
        <taxon>Eurotiomycetidae</taxon>
        <taxon>Eurotiales</taxon>
        <taxon>Aspergillaceae</taxon>
        <taxon>Aspergillus</taxon>
        <taxon>Aspergillus subgen. Circumdati</taxon>
    </lineage>
</organism>
<dbReference type="EMBL" id="SOSA01000528">
    <property type="protein sequence ID" value="THC90365.1"/>
    <property type="molecule type" value="Genomic_DNA"/>
</dbReference>
<dbReference type="Proteomes" id="UP000308092">
    <property type="component" value="Unassembled WGS sequence"/>
</dbReference>
<dbReference type="AlphaFoldDB" id="A0A4S3J6B5"/>
<feature type="region of interest" description="Disordered" evidence="1">
    <location>
        <begin position="54"/>
        <end position="153"/>
    </location>
</feature>
<reference evidence="2 5" key="2">
    <citation type="submission" date="2019-08" db="EMBL/GenBank/DDBJ databases">
        <title>The genome sequence of a newly discovered highly antifungal drug resistant Aspergillus species, Aspergillus tanneri NIH 1004.</title>
        <authorList>
            <person name="Mounaud S."/>
            <person name="Singh I."/>
            <person name="Joardar V."/>
            <person name="Pakala S."/>
            <person name="Pakala S."/>
            <person name="Venepally P."/>
            <person name="Chung J.K."/>
            <person name="Losada L."/>
            <person name="Nierman W.C."/>
        </authorList>
    </citation>
    <scope>NUCLEOTIDE SEQUENCE [LARGE SCALE GENOMIC DNA]</scope>
    <source>
        <strain evidence="2 5">NIH1004</strain>
    </source>
</reference>
<evidence type="ECO:0000313" key="5">
    <source>
        <dbReference type="Proteomes" id="UP000324241"/>
    </source>
</evidence>
<dbReference type="OrthoDB" id="5084510at2759"/>
<keyword evidence="4" id="KW-1185">Reference proteome</keyword>
<name>A0A4S3J6B5_9EURO</name>